<dbReference type="FunCoup" id="A0A2J6TRE8">
    <property type="interactions" value="29"/>
</dbReference>
<accession>A0A2J6TRE8</accession>
<dbReference type="InParanoid" id="A0A2J6TRE8"/>
<evidence type="ECO:0000256" key="3">
    <source>
        <dbReference type="ARBA" id="ARBA00022692"/>
    </source>
</evidence>
<comment type="subcellular location">
    <subcellularLocation>
        <location evidence="1">Membrane</location>
        <topology evidence="1">Multi-pass membrane protein</topology>
    </subcellularLocation>
</comment>
<keyword evidence="2 10" id="KW-0808">Transferase</keyword>
<comment type="domain">
    <text evidence="10">The DHHC domain is required for palmitoyltransferase activity.</text>
</comment>
<comment type="catalytic activity">
    <reaction evidence="9 10">
        <text>L-cysteinyl-[protein] + hexadecanoyl-CoA = S-hexadecanoyl-L-cysteinyl-[protein] + CoA</text>
        <dbReference type="Rhea" id="RHEA:36683"/>
        <dbReference type="Rhea" id="RHEA-COMP:10131"/>
        <dbReference type="Rhea" id="RHEA-COMP:11032"/>
        <dbReference type="ChEBI" id="CHEBI:29950"/>
        <dbReference type="ChEBI" id="CHEBI:57287"/>
        <dbReference type="ChEBI" id="CHEBI:57379"/>
        <dbReference type="ChEBI" id="CHEBI:74151"/>
        <dbReference type="EC" id="2.3.1.225"/>
    </reaction>
</comment>
<dbReference type="GO" id="GO:0019706">
    <property type="term" value="F:protein-cysteine S-palmitoyltransferase activity"/>
    <property type="evidence" value="ECO:0007669"/>
    <property type="project" value="UniProtKB-EC"/>
</dbReference>
<dbReference type="PANTHER" id="PTHR22883">
    <property type="entry name" value="ZINC FINGER DHHC DOMAIN CONTAINING PROTEIN"/>
    <property type="match status" value="1"/>
</dbReference>
<feature type="domain" description="Palmitoyltransferase DHHC" evidence="12">
    <location>
        <begin position="153"/>
        <end position="297"/>
    </location>
</feature>
<evidence type="ECO:0000256" key="11">
    <source>
        <dbReference type="SAM" id="MobiDB-lite"/>
    </source>
</evidence>
<comment type="similarity">
    <text evidence="10">Belongs to the DHHC palmitoyltransferase family.</text>
</comment>
<dbReference type="STRING" id="1095630.A0A2J6TRE8"/>
<dbReference type="Pfam" id="PF01529">
    <property type="entry name" value="DHHC"/>
    <property type="match status" value="1"/>
</dbReference>
<evidence type="ECO:0000256" key="4">
    <source>
        <dbReference type="ARBA" id="ARBA00022989"/>
    </source>
</evidence>
<evidence type="ECO:0000313" key="14">
    <source>
        <dbReference type="Proteomes" id="UP000235371"/>
    </source>
</evidence>
<keyword evidence="3 10" id="KW-0812">Transmembrane</keyword>
<evidence type="ECO:0000256" key="2">
    <source>
        <dbReference type="ARBA" id="ARBA00022679"/>
    </source>
</evidence>
<proteinExistence type="inferred from homology"/>
<dbReference type="GO" id="GO:0005783">
    <property type="term" value="C:endoplasmic reticulum"/>
    <property type="evidence" value="ECO:0007669"/>
    <property type="project" value="TreeGrafter"/>
</dbReference>
<evidence type="ECO:0000259" key="12">
    <source>
        <dbReference type="Pfam" id="PF01529"/>
    </source>
</evidence>
<feature type="transmembrane region" description="Helical" evidence="10">
    <location>
        <begin position="200"/>
        <end position="224"/>
    </location>
</feature>
<evidence type="ECO:0000313" key="13">
    <source>
        <dbReference type="EMBL" id="PMD65595.1"/>
    </source>
</evidence>
<organism evidence="13 14">
    <name type="scientific">Hyaloscypha bicolor E</name>
    <dbReference type="NCBI Taxonomy" id="1095630"/>
    <lineage>
        <taxon>Eukaryota</taxon>
        <taxon>Fungi</taxon>
        <taxon>Dikarya</taxon>
        <taxon>Ascomycota</taxon>
        <taxon>Pezizomycotina</taxon>
        <taxon>Leotiomycetes</taxon>
        <taxon>Helotiales</taxon>
        <taxon>Hyaloscyphaceae</taxon>
        <taxon>Hyaloscypha</taxon>
        <taxon>Hyaloscypha bicolor</taxon>
    </lineage>
</organism>
<evidence type="ECO:0000256" key="8">
    <source>
        <dbReference type="ARBA" id="ARBA00023315"/>
    </source>
</evidence>
<evidence type="ECO:0000256" key="6">
    <source>
        <dbReference type="ARBA" id="ARBA00023139"/>
    </source>
</evidence>
<name>A0A2J6TRE8_9HELO</name>
<dbReference type="GO" id="GO:0016020">
    <property type="term" value="C:membrane"/>
    <property type="evidence" value="ECO:0007669"/>
    <property type="project" value="UniProtKB-SubCell"/>
</dbReference>
<evidence type="ECO:0000256" key="1">
    <source>
        <dbReference type="ARBA" id="ARBA00004141"/>
    </source>
</evidence>
<dbReference type="GeneID" id="36581962"/>
<reference evidence="13 14" key="1">
    <citation type="submission" date="2016-04" db="EMBL/GenBank/DDBJ databases">
        <title>A degradative enzymes factory behind the ericoid mycorrhizal symbiosis.</title>
        <authorList>
            <consortium name="DOE Joint Genome Institute"/>
            <person name="Martino E."/>
            <person name="Morin E."/>
            <person name="Grelet G."/>
            <person name="Kuo A."/>
            <person name="Kohler A."/>
            <person name="Daghino S."/>
            <person name="Barry K."/>
            <person name="Choi C."/>
            <person name="Cichocki N."/>
            <person name="Clum A."/>
            <person name="Copeland A."/>
            <person name="Hainaut M."/>
            <person name="Haridas S."/>
            <person name="Labutti K."/>
            <person name="Lindquist E."/>
            <person name="Lipzen A."/>
            <person name="Khouja H.-R."/>
            <person name="Murat C."/>
            <person name="Ohm R."/>
            <person name="Olson A."/>
            <person name="Spatafora J."/>
            <person name="Veneault-Fourrey C."/>
            <person name="Henrissat B."/>
            <person name="Grigoriev I."/>
            <person name="Martin F."/>
            <person name="Perotto S."/>
        </authorList>
    </citation>
    <scope>NUCLEOTIDE SEQUENCE [LARGE SCALE GENOMIC DNA]</scope>
    <source>
        <strain evidence="13 14">E</strain>
    </source>
</reference>
<dbReference type="AlphaFoldDB" id="A0A2J6TRE8"/>
<gene>
    <name evidence="13" type="ORF">K444DRAFT_518577</name>
</gene>
<feature type="transmembrane region" description="Helical" evidence="10">
    <location>
        <begin position="260"/>
        <end position="286"/>
    </location>
</feature>
<protein>
    <recommendedName>
        <fullName evidence="10">Palmitoyltransferase</fullName>
        <ecNumber evidence="10">2.3.1.225</ecNumber>
    </recommendedName>
</protein>
<keyword evidence="14" id="KW-1185">Reference proteome</keyword>
<dbReference type="GO" id="GO:0005794">
    <property type="term" value="C:Golgi apparatus"/>
    <property type="evidence" value="ECO:0007669"/>
    <property type="project" value="TreeGrafter"/>
</dbReference>
<dbReference type="RefSeq" id="XP_024742499.1">
    <property type="nucleotide sequence ID" value="XM_024873882.1"/>
</dbReference>
<dbReference type="OrthoDB" id="9909019at2759"/>
<dbReference type="Proteomes" id="UP000235371">
    <property type="component" value="Unassembled WGS sequence"/>
</dbReference>
<evidence type="ECO:0000256" key="9">
    <source>
        <dbReference type="ARBA" id="ARBA00048048"/>
    </source>
</evidence>
<dbReference type="EMBL" id="KZ613746">
    <property type="protein sequence ID" value="PMD65595.1"/>
    <property type="molecule type" value="Genomic_DNA"/>
</dbReference>
<keyword evidence="7" id="KW-0449">Lipoprotein</keyword>
<keyword evidence="6" id="KW-0564">Palmitate</keyword>
<dbReference type="InterPro" id="IPR001594">
    <property type="entry name" value="Palmitoyltrfase_DHHC"/>
</dbReference>
<dbReference type="EC" id="2.3.1.225" evidence="10"/>
<dbReference type="InterPro" id="IPR039859">
    <property type="entry name" value="PFA4/ZDH16/20/ERF2-like"/>
</dbReference>
<keyword evidence="8 10" id="KW-0012">Acyltransferase</keyword>
<feature type="transmembrane region" description="Helical" evidence="10">
    <location>
        <begin position="7"/>
        <end position="26"/>
    </location>
</feature>
<dbReference type="PROSITE" id="PS50216">
    <property type="entry name" value="DHHC"/>
    <property type="match status" value="1"/>
</dbReference>
<dbReference type="PANTHER" id="PTHR22883:SF288">
    <property type="entry name" value="PALMITOYLTRANSFERASE SWF1"/>
    <property type="match status" value="1"/>
</dbReference>
<feature type="region of interest" description="Disordered" evidence="11">
    <location>
        <begin position="394"/>
        <end position="417"/>
    </location>
</feature>
<dbReference type="GO" id="GO:0006612">
    <property type="term" value="P:protein targeting to membrane"/>
    <property type="evidence" value="ECO:0007669"/>
    <property type="project" value="TreeGrafter"/>
</dbReference>
<keyword evidence="4 10" id="KW-1133">Transmembrane helix</keyword>
<keyword evidence="5 10" id="KW-0472">Membrane</keyword>
<evidence type="ECO:0000256" key="5">
    <source>
        <dbReference type="ARBA" id="ARBA00023136"/>
    </source>
</evidence>
<evidence type="ECO:0000256" key="7">
    <source>
        <dbReference type="ARBA" id="ARBA00023288"/>
    </source>
</evidence>
<evidence type="ECO:0000256" key="10">
    <source>
        <dbReference type="RuleBase" id="RU079119"/>
    </source>
</evidence>
<sequence>MGTLRNVAIVVLVISFFTFVAFFGRLPALRNTPIGTLHRVIWLHIPGSLRALDQRLTHGRLSAWFLRLAHTLWNDRHPTVMIFFMLLLSVSEILFLPPAWSMLTTTRKVNASIILALPYVFLYAAAASDPGYITPEKHSHQMTLYPYDFTVFHPGQTCHTCHLLKPARSKHCSICKHCVAKMDHHCIFINNCVGYGNHHYFLLLLLTTAVLTTYATFVGFSILSDQIRVEIPSWKVWGPGFTWSQYANIWAWALQEHTRIGAVTLLCFLTSPLIWGLFGYHMYLIWAGTTTNESMKWSDWQTEMREGYAFKRGLSTDRQKDEAIEPAWTRWPVESEQIIVRTEDGLPPRGPRAIGVGEWQRVWKLADVENLYDLGFWDNLSDAFWPRYGFHRRSPSGNQDARSYPASPADAGSGTRQ</sequence>
<feature type="transmembrane region" description="Helical" evidence="10">
    <location>
        <begin position="80"/>
        <end position="97"/>
    </location>
</feature>
<feature type="transmembrane region" description="Helical" evidence="10">
    <location>
        <begin position="109"/>
        <end position="126"/>
    </location>
</feature>